<sequence length="141" mass="14851">MSPQLAAALAAEEAAIYAYGVVGVRLAEEGEESAARAAEQAHRSRRDYLVGRLDQLKASAAPSPAGYELPFPVTDRAAALKLAIQVEDGVCQAWRPVLPVTTAADRSTALAALTDAAIRATKWRRLAEVSPVTLAFPGRPG</sequence>
<dbReference type="InterPro" id="IPR009078">
    <property type="entry name" value="Ferritin-like_SF"/>
</dbReference>
<keyword evidence="3" id="KW-1185">Reference proteome</keyword>
<dbReference type="Gene3D" id="1.20.1260.10">
    <property type="match status" value="1"/>
</dbReference>
<dbReference type="RefSeq" id="WP_203779852.1">
    <property type="nucleotide sequence ID" value="NZ_BOMV01000007.1"/>
</dbReference>
<reference evidence="2" key="1">
    <citation type="submission" date="2021-01" db="EMBL/GenBank/DDBJ databases">
        <title>Whole genome shotgun sequence of Actinoplanes rishiriensis NBRC 108556.</title>
        <authorList>
            <person name="Komaki H."/>
            <person name="Tamura T."/>
        </authorList>
    </citation>
    <scope>NUCLEOTIDE SEQUENCE</scope>
    <source>
        <strain evidence="2">NBRC 108556</strain>
    </source>
</reference>
<dbReference type="EMBL" id="BOMV01000007">
    <property type="protein sequence ID" value="GIE93585.1"/>
    <property type="molecule type" value="Genomic_DNA"/>
</dbReference>
<dbReference type="InterPro" id="IPR029447">
    <property type="entry name" value="DUF4439"/>
</dbReference>
<accession>A0A919JRM0</accession>
<dbReference type="Pfam" id="PF14530">
    <property type="entry name" value="DUF4439"/>
    <property type="match status" value="1"/>
</dbReference>
<dbReference type="AlphaFoldDB" id="A0A919JRM0"/>
<feature type="domain" description="DUF4439" evidence="1">
    <location>
        <begin position="5"/>
        <end position="140"/>
    </location>
</feature>
<evidence type="ECO:0000313" key="2">
    <source>
        <dbReference type="EMBL" id="GIE93585.1"/>
    </source>
</evidence>
<evidence type="ECO:0000259" key="1">
    <source>
        <dbReference type="Pfam" id="PF14530"/>
    </source>
</evidence>
<dbReference type="InterPro" id="IPR012347">
    <property type="entry name" value="Ferritin-like"/>
</dbReference>
<dbReference type="CDD" id="cd00657">
    <property type="entry name" value="Ferritin_like"/>
    <property type="match status" value="1"/>
</dbReference>
<organism evidence="2 3">
    <name type="scientific">Paractinoplanes rishiriensis</name>
    <dbReference type="NCBI Taxonomy" id="1050105"/>
    <lineage>
        <taxon>Bacteria</taxon>
        <taxon>Bacillati</taxon>
        <taxon>Actinomycetota</taxon>
        <taxon>Actinomycetes</taxon>
        <taxon>Micromonosporales</taxon>
        <taxon>Micromonosporaceae</taxon>
        <taxon>Paractinoplanes</taxon>
    </lineage>
</organism>
<comment type="caution">
    <text evidence="2">The sequence shown here is derived from an EMBL/GenBank/DDBJ whole genome shotgun (WGS) entry which is preliminary data.</text>
</comment>
<dbReference type="SUPFAM" id="SSF47240">
    <property type="entry name" value="Ferritin-like"/>
    <property type="match status" value="1"/>
</dbReference>
<proteinExistence type="predicted"/>
<protein>
    <recommendedName>
        <fullName evidence="1">DUF4439 domain-containing protein</fullName>
    </recommendedName>
</protein>
<gene>
    <name evidence="2" type="ORF">Ari01nite_10500</name>
</gene>
<dbReference type="Proteomes" id="UP000636960">
    <property type="component" value="Unassembled WGS sequence"/>
</dbReference>
<name>A0A919JRM0_9ACTN</name>
<evidence type="ECO:0000313" key="3">
    <source>
        <dbReference type="Proteomes" id="UP000636960"/>
    </source>
</evidence>